<proteinExistence type="predicted"/>
<keyword evidence="3" id="KW-1185">Reference proteome</keyword>
<dbReference type="SUPFAM" id="SSF56784">
    <property type="entry name" value="HAD-like"/>
    <property type="match status" value="1"/>
</dbReference>
<evidence type="ECO:0000259" key="1">
    <source>
        <dbReference type="Pfam" id="PF09949"/>
    </source>
</evidence>
<evidence type="ECO:0000313" key="2">
    <source>
        <dbReference type="EMBL" id="GAA0717599.1"/>
    </source>
</evidence>
<dbReference type="Pfam" id="PF09949">
    <property type="entry name" value="APP1_cat"/>
    <property type="match status" value="1"/>
</dbReference>
<organism evidence="2 3">
    <name type="scientific">Aquimarina litoralis</name>
    <dbReference type="NCBI Taxonomy" id="584605"/>
    <lineage>
        <taxon>Bacteria</taxon>
        <taxon>Pseudomonadati</taxon>
        <taxon>Bacteroidota</taxon>
        <taxon>Flavobacteriia</taxon>
        <taxon>Flavobacteriales</taxon>
        <taxon>Flavobacteriaceae</taxon>
        <taxon>Aquimarina</taxon>
    </lineage>
</organism>
<dbReference type="InterPro" id="IPR052935">
    <property type="entry name" value="Mg2+_PAP"/>
</dbReference>
<evidence type="ECO:0000313" key="3">
    <source>
        <dbReference type="Proteomes" id="UP001501758"/>
    </source>
</evidence>
<gene>
    <name evidence="2" type="ORF">GCM10009430_14700</name>
</gene>
<sequence>MFKKKPLRINTYLGYGTNSRLRATGRALEDENIRFDGNTKTFRTLYNIYKQFESDEVKKVPIELKLSETQTFTTITDLEGYYHFDENYINTDNLINEEGWIPYTVSYKIKNKKIIQSNIFEGSMLVPSANASYGVISDIDDTILHTGVASLFKWRVIANTFFKNFDRRLPLEGTVEFYQKLRKGKNSKTTNPIFYVSNSPWNLYDYLSAFLKIHAFPKGPILLRDFRTFLDKTPKLKTPHKYTEIINLLELYPDMKFILIGDSGEKDADIYTNIAKKYPNRILAIYLRSVNHKRKERRIKKIIDSFDIAPILLAHSSLEAEEHAREQGFID</sequence>
<feature type="domain" description="Phosphatidate phosphatase APP1 catalytic" evidence="1">
    <location>
        <begin position="133"/>
        <end position="288"/>
    </location>
</feature>
<protein>
    <submittedName>
        <fullName evidence="2">DUF2183 domain-containing protein</fullName>
    </submittedName>
</protein>
<dbReference type="EMBL" id="BAAAGE010000001">
    <property type="protein sequence ID" value="GAA0717599.1"/>
    <property type="molecule type" value="Genomic_DNA"/>
</dbReference>
<dbReference type="InterPro" id="IPR036412">
    <property type="entry name" value="HAD-like_sf"/>
</dbReference>
<dbReference type="PANTHER" id="PTHR28208:SF3">
    <property type="entry name" value="PHOSPHATIDATE PHOSPHATASE APP1"/>
    <property type="match status" value="1"/>
</dbReference>
<comment type="caution">
    <text evidence="2">The sequence shown here is derived from an EMBL/GenBank/DDBJ whole genome shotgun (WGS) entry which is preliminary data.</text>
</comment>
<dbReference type="RefSeq" id="WP_343911693.1">
    <property type="nucleotide sequence ID" value="NZ_BAAAGE010000001.1"/>
</dbReference>
<name>A0ABP3TTE6_9FLAO</name>
<dbReference type="Proteomes" id="UP001501758">
    <property type="component" value="Unassembled WGS sequence"/>
</dbReference>
<reference evidence="3" key="1">
    <citation type="journal article" date="2019" name="Int. J. Syst. Evol. Microbiol.">
        <title>The Global Catalogue of Microorganisms (GCM) 10K type strain sequencing project: providing services to taxonomists for standard genome sequencing and annotation.</title>
        <authorList>
            <consortium name="The Broad Institute Genomics Platform"/>
            <consortium name="The Broad Institute Genome Sequencing Center for Infectious Disease"/>
            <person name="Wu L."/>
            <person name="Ma J."/>
        </authorList>
    </citation>
    <scope>NUCLEOTIDE SEQUENCE [LARGE SCALE GENOMIC DNA]</scope>
    <source>
        <strain evidence="3">JCM 15974</strain>
    </source>
</reference>
<dbReference type="InterPro" id="IPR019236">
    <property type="entry name" value="APP1_cat"/>
</dbReference>
<dbReference type="PANTHER" id="PTHR28208">
    <property type="entry name" value="PHOSPHATIDATE PHOSPHATASE APP1"/>
    <property type="match status" value="1"/>
</dbReference>
<accession>A0ABP3TTE6</accession>